<evidence type="ECO:0000313" key="4">
    <source>
        <dbReference type="EMBL" id="CAI0446447.1"/>
    </source>
</evidence>
<keyword evidence="5" id="KW-1185">Reference proteome</keyword>
<dbReference type="GO" id="GO:0003676">
    <property type="term" value="F:nucleic acid binding"/>
    <property type="evidence" value="ECO:0007669"/>
    <property type="project" value="InterPro"/>
</dbReference>
<evidence type="ECO:0000313" key="5">
    <source>
        <dbReference type="Proteomes" id="UP001154282"/>
    </source>
</evidence>
<evidence type="ECO:0000259" key="3">
    <source>
        <dbReference type="PROSITE" id="PS50158"/>
    </source>
</evidence>
<dbReference type="AlphaFoldDB" id="A0AAV0MJH2"/>
<dbReference type="Proteomes" id="UP001154282">
    <property type="component" value="Unassembled WGS sequence"/>
</dbReference>
<proteinExistence type="predicted"/>
<keyword evidence="1" id="KW-0479">Metal-binding</keyword>
<protein>
    <recommendedName>
        <fullName evidence="3">CCHC-type domain-containing protein</fullName>
    </recommendedName>
</protein>
<feature type="domain" description="CCHC-type" evidence="3">
    <location>
        <begin position="132"/>
        <end position="146"/>
    </location>
</feature>
<feature type="region of interest" description="Disordered" evidence="2">
    <location>
        <begin position="454"/>
        <end position="494"/>
    </location>
</feature>
<feature type="compositionally biased region" description="Basic and acidic residues" evidence="2">
    <location>
        <begin position="274"/>
        <end position="285"/>
    </location>
</feature>
<dbReference type="InterPro" id="IPR025558">
    <property type="entry name" value="DUF4283"/>
</dbReference>
<feature type="region of interest" description="Disordered" evidence="2">
    <location>
        <begin position="186"/>
        <end position="353"/>
    </location>
</feature>
<dbReference type="GO" id="GO:0008270">
    <property type="term" value="F:zinc ion binding"/>
    <property type="evidence" value="ECO:0007669"/>
    <property type="project" value="UniProtKB-KW"/>
</dbReference>
<sequence>MDLDEDAFLATFDNDQDYLKALTGGPWIILDHYLIVYQWSPSFRIGDAIPRKVTAWVRFPGLPVHFYHREVLFALGNLIGRTIKLDYHTEQGQRGKFARIAIELDMSKPLRPRIRLDGFWQKVVYENLPNACFQCGIVGHSETSCPTLNRPVVPVAPCAELLPPSSPEPPSETEAPAGFGPWMQVTRKSRKPERKQTPTQAANQAVIQGSKTGKKNQPQKEIGRTSSAPDLAKAIVGKGKSNGQHIGETSSKNADKTTKGKQNGMASAGTNIGEGDKKGNKDEKNPPSSSSKSPSTSGKQQPIALGQQPKEKGLLGPSPPSQLTSQKKEGPAVSTASIVGKSSGSTNTFGPSLEGINARTVLGPKGEAISVFDVQYSEPPSHCQANVDIPLSSLRIKNQNKKNISTGKKGVLMTQSNKALQIWSPKKEKKNKSRDKLVAITLQEIEAWSRMANENLAVPTKEPTPSPAATVDNESNELMSRGDPAAADRSPASL</sequence>
<dbReference type="Pfam" id="PF14111">
    <property type="entry name" value="DUF4283"/>
    <property type="match status" value="1"/>
</dbReference>
<comment type="caution">
    <text evidence="4">The sequence shown here is derived from an EMBL/GenBank/DDBJ whole genome shotgun (WGS) entry which is preliminary data.</text>
</comment>
<keyword evidence="1" id="KW-0862">Zinc</keyword>
<organism evidence="4 5">
    <name type="scientific">Linum tenue</name>
    <dbReference type="NCBI Taxonomy" id="586396"/>
    <lineage>
        <taxon>Eukaryota</taxon>
        <taxon>Viridiplantae</taxon>
        <taxon>Streptophyta</taxon>
        <taxon>Embryophyta</taxon>
        <taxon>Tracheophyta</taxon>
        <taxon>Spermatophyta</taxon>
        <taxon>Magnoliopsida</taxon>
        <taxon>eudicotyledons</taxon>
        <taxon>Gunneridae</taxon>
        <taxon>Pentapetalae</taxon>
        <taxon>rosids</taxon>
        <taxon>fabids</taxon>
        <taxon>Malpighiales</taxon>
        <taxon>Linaceae</taxon>
        <taxon>Linum</taxon>
    </lineage>
</organism>
<accession>A0AAV0MJH2</accession>
<reference evidence="4" key="1">
    <citation type="submission" date="2022-08" db="EMBL/GenBank/DDBJ databases">
        <authorList>
            <person name="Gutierrez-Valencia J."/>
        </authorList>
    </citation>
    <scope>NUCLEOTIDE SEQUENCE</scope>
</reference>
<dbReference type="InterPro" id="IPR040256">
    <property type="entry name" value="At4g02000-like"/>
</dbReference>
<dbReference type="PANTHER" id="PTHR31286">
    <property type="entry name" value="GLYCINE-RICH CELL WALL STRUCTURAL PROTEIN 1.8-LIKE"/>
    <property type="match status" value="1"/>
</dbReference>
<evidence type="ECO:0000256" key="1">
    <source>
        <dbReference type="PROSITE-ProRule" id="PRU00047"/>
    </source>
</evidence>
<feature type="compositionally biased region" description="Polar residues" evidence="2">
    <location>
        <begin position="241"/>
        <end position="252"/>
    </location>
</feature>
<gene>
    <name evidence="4" type="ORF">LITE_LOCUS29020</name>
</gene>
<dbReference type="InterPro" id="IPR001878">
    <property type="entry name" value="Znf_CCHC"/>
</dbReference>
<name>A0AAV0MJH2_9ROSI</name>
<feature type="compositionally biased region" description="Polar residues" evidence="2">
    <location>
        <begin position="260"/>
        <end position="270"/>
    </location>
</feature>
<keyword evidence="1" id="KW-0863">Zinc-finger</keyword>
<evidence type="ECO:0000256" key="2">
    <source>
        <dbReference type="SAM" id="MobiDB-lite"/>
    </source>
</evidence>
<dbReference type="EMBL" id="CAMGYJ010000007">
    <property type="protein sequence ID" value="CAI0446447.1"/>
    <property type="molecule type" value="Genomic_DNA"/>
</dbReference>
<dbReference type="PANTHER" id="PTHR31286:SF99">
    <property type="entry name" value="DUF4283 DOMAIN-CONTAINING PROTEIN"/>
    <property type="match status" value="1"/>
</dbReference>
<feature type="compositionally biased region" description="Polar residues" evidence="2">
    <location>
        <begin position="197"/>
        <end position="211"/>
    </location>
</feature>
<dbReference type="PROSITE" id="PS50158">
    <property type="entry name" value="ZF_CCHC"/>
    <property type="match status" value="1"/>
</dbReference>
<feature type="compositionally biased region" description="Polar residues" evidence="2">
    <location>
        <begin position="334"/>
        <end position="350"/>
    </location>
</feature>
<feature type="compositionally biased region" description="Low complexity" evidence="2">
    <location>
        <begin position="286"/>
        <end position="297"/>
    </location>
</feature>